<dbReference type="EMBL" id="DS547149">
    <property type="protein sequence ID" value="EDR00447.1"/>
    <property type="molecule type" value="Genomic_DNA"/>
</dbReference>
<dbReference type="RefSeq" id="XP_001888839.1">
    <property type="nucleotide sequence ID" value="XM_001888804.1"/>
</dbReference>
<dbReference type="InParanoid" id="B0DY28"/>
<name>B0DY28_LACBS</name>
<accession>B0DY28</accession>
<dbReference type="AlphaFoldDB" id="B0DY28"/>
<evidence type="ECO:0000313" key="2">
    <source>
        <dbReference type="EMBL" id="EDR00447.1"/>
    </source>
</evidence>
<feature type="compositionally biased region" description="Basic and acidic residues" evidence="1">
    <location>
        <begin position="19"/>
        <end position="37"/>
    </location>
</feature>
<dbReference type="KEGG" id="lbc:LACBIDRAFT_313330"/>
<evidence type="ECO:0000313" key="3">
    <source>
        <dbReference type="Proteomes" id="UP000001194"/>
    </source>
</evidence>
<dbReference type="HOGENOM" id="CLU_2996874_0_0_1"/>
<reference evidence="2 3" key="1">
    <citation type="journal article" date="2008" name="Nature">
        <title>The genome of Laccaria bicolor provides insights into mycorrhizal symbiosis.</title>
        <authorList>
            <person name="Martin F."/>
            <person name="Aerts A."/>
            <person name="Ahren D."/>
            <person name="Brun A."/>
            <person name="Danchin E.G.J."/>
            <person name="Duchaussoy F."/>
            <person name="Gibon J."/>
            <person name="Kohler A."/>
            <person name="Lindquist E."/>
            <person name="Pereda V."/>
            <person name="Salamov A."/>
            <person name="Shapiro H.J."/>
            <person name="Wuyts J."/>
            <person name="Blaudez D."/>
            <person name="Buee M."/>
            <person name="Brokstein P."/>
            <person name="Canbaeck B."/>
            <person name="Cohen D."/>
            <person name="Courty P.E."/>
            <person name="Coutinho P.M."/>
            <person name="Delaruelle C."/>
            <person name="Detter J.C."/>
            <person name="Deveau A."/>
            <person name="DiFazio S."/>
            <person name="Duplessis S."/>
            <person name="Fraissinet-Tachet L."/>
            <person name="Lucic E."/>
            <person name="Frey-Klett P."/>
            <person name="Fourrey C."/>
            <person name="Feussner I."/>
            <person name="Gay G."/>
            <person name="Grimwood J."/>
            <person name="Hoegger P.J."/>
            <person name="Jain P."/>
            <person name="Kilaru S."/>
            <person name="Labbe J."/>
            <person name="Lin Y.C."/>
            <person name="Legue V."/>
            <person name="Le Tacon F."/>
            <person name="Marmeisse R."/>
            <person name="Melayah D."/>
            <person name="Montanini B."/>
            <person name="Muratet M."/>
            <person name="Nehls U."/>
            <person name="Niculita-Hirzel H."/>
            <person name="Oudot-Le Secq M.P."/>
            <person name="Peter M."/>
            <person name="Quesneville H."/>
            <person name="Rajashekar B."/>
            <person name="Reich M."/>
            <person name="Rouhier N."/>
            <person name="Schmutz J."/>
            <person name="Yin T."/>
            <person name="Chalot M."/>
            <person name="Henrissat B."/>
            <person name="Kuees U."/>
            <person name="Lucas S."/>
            <person name="Van de Peer Y."/>
            <person name="Podila G.K."/>
            <person name="Polle A."/>
            <person name="Pukkila P.J."/>
            <person name="Richardson P.M."/>
            <person name="Rouze P."/>
            <person name="Sanders I.R."/>
            <person name="Stajich J.E."/>
            <person name="Tunlid A."/>
            <person name="Tuskan G."/>
            <person name="Grigoriev I.V."/>
        </authorList>
    </citation>
    <scope>NUCLEOTIDE SEQUENCE [LARGE SCALE GENOMIC DNA]</scope>
    <source>
        <strain evidence="3">S238N-H82 / ATCC MYA-4686</strain>
    </source>
</reference>
<gene>
    <name evidence="2" type="ORF">LACBIDRAFT_313330</name>
</gene>
<evidence type="ECO:0000256" key="1">
    <source>
        <dbReference type="SAM" id="MobiDB-lite"/>
    </source>
</evidence>
<organism evidence="3">
    <name type="scientific">Laccaria bicolor (strain S238N-H82 / ATCC MYA-4686)</name>
    <name type="common">Bicoloured deceiver</name>
    <name type="synonym">Laccaria laccata var. bicolor</name>
    <dbReference type="NCBI Taxonomy" id="486041"/>
    <lineage>
        <taxon>Eukaryota</taxon>
        <taxon>Fungi</taxon>
        <taxon>Dikarya</taxon>
        <taxon>Basidiomycota</taxon>
        <taxon>Agaricomycotina</taxon>
        <taxon>Agaricomycetes</taxon>
        <taxon>Agaricomycetidae</taxon>
        <taxon>Agaricales</taxon>
        <taxon>Agaricineae</taxon>
        <taxon>Hydnangiaceae</taxon>
        <taxon>Laccaria</taxon>
    </lineage>
</organism>
<feature type="region of interest" description="Disordered" evidence="1">
    <location>
        <begin position="1"/>
        <end position="38"/>
    </location>
</feature>
<dbReference type="GeneID" id="6084486"/>
<dbReference type="Proteomes" id="UP000001194">
    <property type="component" value="Unassembled WGS sequence"/>
</dbReference>
<protein>
    <submittedName>
        <fullName evidence="2">Predicted protein</fullName>
    </submittedName>
</protein>
<sequence length="57" mass="6218">MKGQSKKARVTNPIAGGMDKARSQRGEGGQDKTEGHIRKGYSWAGWAKVFGLDKRQG</sequence>
<proteinExistence type="predicted"/>
<keyword evidence="3" id="KW-1185">Reference proteome</keyword>